<name>A0A4Z2EA76_9TELE</name>
<evidence type="ECO:0000313" key="1">
    <source>
        <dbReference type="EMBL" id="TNN25651.1"/>
    </source>
</evidence>
<accession>A0A4Z2EA76</accession>
<keyword evidence="2" id="KW-1185">Reference proteome</keyword>
<organism evidence="1 2">
    <name type="scientific">Liparis tanakae</name>
    <name type="common">Tanaka's snailfish</name>
    <dbReference type="NCBI Taxonomy" id="230148"/>
    <lineage>
        <taxon>Eukaryota</taxon>
        <taxon>Metazoa</taxon>
        <taxon>Chordata</taxon>
        <taxon>Craniata</taxon>
        <taxon>Vertebrata</taxon>
        <taxon>Euteleostomi</taxon>
        <taxon>Actinopterygii</taxon>
        <taxon>Neopterygii</taxon>
        <taxon>Teleostei</taxon>
        <taxon>Neoteleostei</taxon>
        <taxon>Acanthomorphata</taxon>
        <taxon>Eupercaria</taxon>
        <taxon>Perciformes</taxon>
        <taxon>Cottioidei</taxon>
        <taxon>Cottales</taxon>
        <taxon>Liparidae</taxon>
        <taxon>Liparis</taxon>
    </lineage>
</organism>
<reference evidence="1 2" key="1">
    <citation type="submission" date="2019-03" db="EMBL/GenBank/DDBJ databases">
        <title>First draft genome of Liparis tanakae, snailfish: a comprehensive survey of snailfish specific genes.</title>
        <authorList>
            <person name="Kim W."/>
            <person name="Song I."/>
            <person name="Jeong J.-H."/>
            <person name="Kim D."/>
            <person name="Kim S."/>
            <person name="Ryu S."/>
            <person name="Song J.Y."/>
            <person name="Lee S.K."/>
        </authorList>
    </citation>
    <scope>NUCLEOTIDE SEQUENCE [LARGE SCALE GENOMIC DNA]</scope>
    <source>
        <tissue evidence="1">Muscle</tissue>
    </source>
</reference>
<evidence type="ECO:0000313" key="2">
    <source>
        <dbReference type="Proteomes" id="UP000314294"/>
    </source>
</evidence>
<dbReference type="Proteomes" id="UP000314294">
    <property type="component" value="Unassembled WGS sequence"/>
</dbReference>
<gene>
    <name evidence="1" type="ORF">EYF80_064217</name>
</gene>
<dbReference type="EMBL" id="SRLO01011986">
    <property type="protein sequence ID" value="TNN25651.1"/>
    <property type="molecule type" value="Genomic_DNA"/>
</dbReference>
<protein>
    <submittedName>
        <fullName evidence="1">Uncharacterized protein</fullName>
    </submittedName>
</protein>
<comment type="caution">
    <text evidence="1">The sequence shown here is derived from an EMBL/GenBank/DDBJ whole genome shotgun (WGS) entry which is preliminary data.</text>
</comment>
<proteinExistence type="predicted"/>
<dbReference type="AlphaFoldDB" id="A0A4Z2EA76"/>
<sequence length="75" mass="7999">MNPSALMEAGRVCNYIHVLQRPRPAPSLGLRPKGSSQELHPTYRTLVELLGHRVVARPGLQGPGLQGPGLQGPGL</sequence>